<sequence length="58" mass="6395">MCSESSPSPRISTLATSAPRAASSVSWHNGSTIWLSRLFPFRCELAARNTSQHYGKRV</sequence>
<dbReference type="VEuPathDB" id="VectorBase:AMIN014636"/>
<dbReference type="AlphaFoldDB" id="A0A182WPP2"/>
<accession>A0A182WPP2</accession>
<keyword evidence="2" id="KW-1185">Reference proteome</keyword>
<proteinExistence type="predicted"/>
<reference evidence="2" key="1">
    <citation type="submission" date="2013-03" db="EMBL/GenBank/DDBJ databases">
        <title>The Genome Sequence of Anopheles minimus MINIMUS1.</title>
        <authorList>
            <consortium name="The Broad Institute Genomics Platform"/>
            <person name="Neafsey D.E."/>
            <person name="Walton C."/>
            <person name="Walker B."/>
            <person name="Young S.K."/>
            <person name="Zeng Q."/>
            <person name="Gargeya S."/>
            <person name="Fitzgerald M."/>
            <person name="Haas B."/>
            <person name="Abouelleil A."/>
            <person name="Allen A.W."/>
            <person name="Alvarado L."/>
            <person name="Arachchi H.M."/>
            <person name="Berlin A.M."/>
            <person name="Chapman S.B."/>
            <person name="Gainer-Dewar J."/>
            <person name="Goldberg J."/>
            <person name="Griggs A."/>
            <person name="Gujja S."/>
            <person name="Hansen M."/>
            <person name="Howarth C."/>
            <person name="Imamovic A."/>
            <person name="Ireland A."/>
            <person name="Larimer J."/>
            <person name="McCowan C."/>
            <person name="Murphy C."/>
            <person name="Pearson M."/>
            <person name="Poon T.W."/>
            <person name="Priest M."/>
            <person name="Roberts A."/>
            <person name="Saif S."/>
            <person name="Shea T."/>
            <person name="Sisk P."/>
            <person name="Sykes S."/>
            <person name="Wortman J."/>
            <person name="Nusbaum C."/>
            <person name="Birren B."/>
        </authorList>
    </citation>
    <scope>NUCLEOTIDE SEQUENCE [LARGE SCALE GENOMIC DNA]</scope>
    <source>
        <strain evidence="2">MINIMUS1</strain>
    </source>
</reference>
<dbReference type="EnsemblMetazoa" id="AMIN014636-RA">
    <property type="protein sequence ID" value="AMIN014636-PA"/>
    <property type="gene ID" value="AMIN014636"/>
</dbReference>
<organism evidence="1 2">
    <name type="scientific">Anopheles minimus</name>
    <dbReference type="NCBI Taxonomy" id="112268"/>
    <lineage>
        <taxon>Eukaryota</taxon>
        <taxon>Metazoa</taxon>
        <taxon>Ecdysozoa</taxon>
        <taxon>Arthropoda</taxon>
        <taxon>Hexapoda</taxon>
        <taxon>Insecta</taxon>
        <taxon>Pterygota</taxon>
        <taxon>Neoptera</taxon>
        <taxon>Endopterygota</taxon>
        <taxon>Diptera</taxon>
        <taxon>Nematocera</taxon>
        <taxon>Culicoidea</taxon>
        <taxon>Culicidae</taxon>
        <taxon>Anophelinae</taxon>
        <taxon>Anopheles</taxon>
    </lineage>
</organism>
<reference evidence="1" key="2">
    <citation type="submission" date="2020-05" db="UniProtKB">
        <authorList>
            <consortium name="EnsemblMetazoa"/>
        </authorList>
    </citation>
    <scope>IDENTIFICATION</scope>
    <source>
        <strain evidence="1">MINIMUS1</strain>
    </source>
</reference>
<protein>
    <submittedName>
        <fullName evidence="1">Uncharacterized protein</fullName>
    </submittedName>
</protein>
<name>A0A182WPP2_9DIPT</name>
<evidence type="ECO:0000313" key="1">
    <source>
        <dbReference type="EnsemblMetazoa" id="AMIN014636-PA"/>
    </source>
</evidence>
<dbReference type="Proteomes" id="UP000075920">
    <property type="component" value="Unassembled WGS sequence"/>
</dbReference>
<evidence type="ECO:0000313" key="2">
    <source>
        <dbReference type="Proteomes" id="UP000075920"/>
    </source>
</evidence>